<accession>A0A831LFB4</accession>
<dbReference type="Proteomes" id="UP000886047">
    <property type="component" value="Unassembled WGS sequence"/>
</dbReference>
<dbReference type="SUPFAM" id="SSF48452">
    <property type="entry name" value="TPR-like"/>
    <property type="match status" value="1"/>
</dbReference>
<gene>
    <name evidence="7" type="ORF">ENN90_00775</name>
</gene>
<sequence>LEFATEGRRFFDLRRWDELPGGMRVDMAATLNAFRDADARIRQFMVSPGPATFSEKDKFMPIPQGQLDLQPGVLKQRPGY</sequence>
<dbReference type="InterPro" id="IPR012944">
    <property type="entry name" value="SusD_RagB_dom"/>
</dbReference>
<evidence type="ECO:0000259" key="6">
    <source>
        <dbReference type="Pfam" id="PF07980"/>
    </source>
</evidence>
<keyword evidence="5" id="KW-0998">Cell outer membrane</keyword>
<dbReference type="EMBL" id="DSDK01000044">
    <property type="protein sequence ID" value="HDR50142.1"/>
    <property type="molecule type" value="Genomic_DNA"/>
</dbReference>
<name>A0A831LFB4_9BACT</name>
<evidence type="ECO:0000313" key="7">
    <source>
        <dbReference type="EMBL" id="HDR50142.1"/>
    </source>
</evidence>
<protein>
    <submittedName>
        <fullName evidence="7">RagB/SusD family nutrient uptake outer membrane protein</fullName>
    </submittedName>
</protein>
<dbReference type="Pfam" id="PF07980">
    <property type="entry name" value="SusD_RagB"/>
    <property type="match status" value="1"/>
</dbReference>
<evidence type="ECO:0000256" key="1">
    <source>
        <dbReference type="ARBA" id="ARBA00004442"/>
    </source>
</evidence>
<keyword evidence="4" id="KW-0472">Membrane</keyword>
<dbReference type="AlphaFoldDB" id="A0A831LFB4"/>
<evidence type="ECO:0000256" key="3">
    <source>
        <dbReference type="ARBA" id="ARBA00022729"/>
    </source>
</evidence>
<evidence type="ECO:0000256" key="2">
    <source>
        <dbReference type="ARBA" id="ARBA00006275"/>
    </source>
</evidence>
<reference evidence="7" key="1">
    <citation type="journal article" date="2020" name="mSystems">
        <title>Genome- and Community-Level Interaction Insights into Carbon Utilization and Element Cycling Functions of Hydrothermarchaeota in Hydrothermal Sediment.</title>
        <authorList>
            <person name="Zhou Z."/>
            <person name="Liu Y."/>
            <person name="Xu W."/>
            <person name="Pan J."/>
            <person name="Luo Z.H."/>
            <person name="Li M."/>
        </authorList>
    </citation>
    <scope>NUCLEOTIDE SEQUENCE [LARGE SCALE GENOMIC DNA]</scope>
    <source>
        <strain evidence="7">SpSt-1217</strain>
    </source>
</reference>
<dbReference type="Gene3D" id="1.25.40.390">
    <property type="match status" value="1"/>
</dbReference>
<comment type="subcellular location">
    <subcellularLocation>
        <location evidence="1">Cell outer membrane</location>
    </subcellularLocation>
</comment>
<keyword evidence="3" id="KW-0732">Signal</keyword>
<proteinExistence type="inferred from homology"/>
<dbReference type="GO" id="GO:0009279">
    <property type="term" value="C:cell outer membrane"/>
    <property type="evidence" value="ECO:0007669"/>
    <property type="project" value="UniProtKB-SubCell"/>
</dbReference>
<evidence type="ECO:0000256" key="4">
    <source>
        <dbReference type="ARBA" id="ARBA00023136"/>
    </source>
</evidence>
<evidence type="ECO:0000256" key="5">
    <source>
        <dbReference type="ARBA" id="ARBA00023237"/>
    </source>
</evidence>
<feature type="domain" description="RagB/SusD" evidence="6">
    <location>
        <begin position="1"/>
        <end position="80"/>
    </location>
</feature>
<feature type="non-terminal residue" evidence="7">
    <location>
        <position position="1"/>
    </location>
</feature>
<dbReference type="InterPro" id="IPR011990">
    <property type="entry name" value="TPR-like_helical_dom_sf"/>
</dbReference>
<organism evidence="7">
    <name type="scientific">Mariniphaga anaerophila</name>
    <dbReference type="NCBI Taxonomy" id="1484053"/>
    <lineage>
        <taxon>Bacteria</taxon>
        <taxon>Pseudomonadati</taxon>
        <taxon>Bacteroidota</taxon>
        <taxon>Bacteroidia</taxon>
        <taxon>Marinilabiliales</taxon>
        <taxon>Prolixibacteraceae</taxon>
        <taxon>Mariniphaga</taxon>
    </lineage>
</organism>
<comment type="caution">
    <text evidence="7">The sequence shown here is derived from an EMBL/GenBank/DDBJ whole genome shotgun (WGS) entry which is preliminary data.</text>
</comment>
<comment type="similarity">
    <text evidence="2">Belongs to the SusD family.</text>
</comment>